<sequence length="902" mass="99601">MPVKGTKINYKGIFQQAAEAMIVLKKNSAVDWNLSALELFECSAEDISGKCPWDYSPEIQSDGSDSMIMAMTILEKVERERKITFQWTLKTQRGRIFPAEISLTALNQEESGLVLAVISDISRNIEIINENKRSNEKYTQLAELLPQIVFEADHLGRITYLNQAGMAISGYSPDDLEKGLPVDELMAEDSIDRFRQNFAVRLRGEVPEDQEYTVRFSDGSLHPVMVWVSPVLKDGKVDGIRGIVVDITHRKEAELRIKEAESILAEIVSKMPAGVVVFDSEKSEFKLWNEAARTILRQEHPGPGEDWLADKKILDSDGRGISRDEIPLYRALAGETVINQEMQIQYNGNSAWLMVNAAPVSAESGRLAVAVFSDISEQRKNMRLLHNLKAAVENADEDIILADSSGKIIYVNPAFERTTGYSSEESLGKNPSFLKSGAHDREFYSEMWESITSGKVWRGKFTNRRKDGKLIVQEAVISSIKDELGAINGFVSVKRDVTREENLRIQLIQSQKMEAIGTLAGGIAHDFNNILSGIIGNAEIALIHELSAGHPAVFSVEQILRAAQRASGLVRQILTFSRQREEGHHKLFLKPVLKEVFQLLRASLPSTVEICLDLQDEEMVIEADAVRIHQVVMNLCTNAAHAMAEKGGKMTISLKKAEIDGSGSEGGLEALDAGDYVQLSVADTGCGIPQQIRSQIFEPYFTTKKQGEGTGLGLAVVHGIVSGFGGKVLVDSIPGNGSVFHIFLPLVSPDEVHQSDLNGPLPGGSERILLVDDEKVVLDTTGKLLEILGYRVTAKKDPLEALETFRKNPSAFDVMITDMTMPGITGDRLTSEILGIRRDFPVILCTGFSNQISPEKALKIGIRGFLFKPVLMKQMADLLRQILDDEGPLQQKPSAEKHVRTG</sequence>
<dbReference type="InterPro" id="IPR035965">
    <property type="entry name" value="PAS-like_dom_sf"/>
</dbReference>
<dbReference type="InterPro" id="IPR005467">
    <property type="entry name" value="His_kinase_dom"/>
</dbReference>
<accession>A0A2N1PS35</accession>
<dbReference type="PROSITE" id="PS50112">
    <property type="entry name" value="PAS"/>
    <property type="match status" value="2"/>
</dbReference>
<dbReference type="InterPro" id="IPR011006">
    <property type="entry name" value="CheY-like_superfamily"/>
</dbReference>
<dbReference type="InterPro" id="IPR004358">
    <property type="entry name" value="Sig_transdc_His_kin-like_C"/>
</dbReference>
<dbReference type="SMART" id="SM00091">
    <property type="entry name" value="PAS"/>
    <property type="match status" value="4"/>
</dbReference>
<feature type="domain" description="PAS" evidence="7">
    <location>
        <begin position="384"/>
        <end position="430"/>
    </location>
</feature>
<dbReference type="Pfam" id="PF00072">
    <property type="entry name" value="Response_reg"/>
    <property type="match status" value="1"/>
</dbReference>
<evidence type="ECO:0000256" key="3">
    <source>
        <dbReference type="ARBA" id="ARBA00022553"/>
    </source>
</evidence>
<dbReference type="Pfam" id="PF08448">
    <property type="entry name" value="PAS_4"/>
    <property type="match status" value="1"/>
</dbReference>
<dbReference type="SUPFAM" id="SSF47384">
    <property type="entry name" value="Homodimeric domain of signal transducing histidine kinase"/>
    <property type="match status" value="1"/>
</dbReference>
<reference evidence="9 10" key="1">
    <citation type="journal article" date="2017" name="ISME J.">
        <title>Potential for microbial H2 and metal transformations associated with novel bacteria and archaea in deep terrestrial subsurface sediments.</title>
        <authorList>
            <person name="Hernsdorf A.W."/>
            <person name="Amano Y."/>
            <person name="Miyakawa K."/>
            <person name="Ise K."/>
            <person name="Suzuki Y."/>
            <person name="Anantharaman K."/>
            <person name="Probst A."/>
            <person name="Burstein D."/>
            <person name="Thomas B.C."/>
            <person name="Banfield J.F."/>
        </authorList>
    </citation>
    <scope>NUCLEOTIDE SEQUENCE [LARGE SCALE GENOMIC DNA]</scope>
    <source>
        <strain evidence="9">HGW-Wallbacteria-1</strain>
    </source>
</reference>
<evidence type="ECO:0000259" key="6">
    <source>
        <dbReference type="PROSITE" id="PS50110"/>
    </source>
</evidence>
<organism evidence="9 10">
    <name type="scientific">Candidatus Wallbacteria bacterium HGW-Wallbacteria-1</name>
    <dbReference type="NCBI Taxonomy" id="2013854"/>
    <lineage>
        <taxon>Bacteria</taxon>
        <taxon>Candidatus Walliibacteriota</taxon>
    </lineage>
</organism>
<feature type="domain" description="Response regulatory" evidence="6">
    <location>
        <begin position="767"/>
        <end position="883"/>
    </location>
</feature>
<dbReference type="AlphaFoldDB" id="A0A2N1PS35"/>
<dbReference type="SMART" id="SM00448">
    <property type="entry name" value="REC"/>
    <property type="match status" value="1"/>
</dbReference>
<evidence type="ECO:0000259" key="5">
    <source>
        <dbReference type="PROSITE" id="PS50109"/>
    </source>
</evidence>
<dbReference type="SUPFAM" id="SSF52172">
    <property type="entry name" value="CheY-like"/>
    <property type="match status" value="1"/>
</dbReference>
<evidence type="ECO:0000313" key="9">
    <source>
        <dbReference type="EMBL" id="PKK91143.1"/>
    </source>
</evidence>
<evidence type="ECO:0000256" key="2">
    <source>
        <dbReference type="ARBA" id="ARBA00012438"/>
    </source>
</evidence>
<dbReference type="PRINTS" id="PR00344">
    <property type="entry name" value="BCTRLSENSOR"/>
</dbReference>
<protein>
    <recommendedName>
        <fullName evidence="2">histidine kinase</fullName>
        <ecNumber evidence="2">2.7.13.3</ecNumber>
    </recommendedName>
</protein>
<feature type="domain" description="PAS" evidence="7">
    <location>
        <begin position="134"/>
        <end position="205"/>
    </location>
</feature>
<dbReference type="Gene3D" id="3.30.565.10">
    <property type="entry name" value="Histidine kinase-like ATPase, C-terminal domain"/>
    <property type="match status" value="1"/>
</dbReference>
<dbReference type="InterPro" id="IPR003594">
    <property type="entry name" value="HATPase_dom"/>
</dbReference>
<dbReference type="InterPro" id="IPR000700">
    <property type="entry name" value="PAS-assoc_C"/>
</dbReference>
<dbReference type="SUPFAM" id="SSF55874">
    <property type="entry name" value="ATPase domain of HSP90 chaperone/DNA topoisomerase II/histidine kinase"/>
    <property type="match status" value="1"/>
</dbReference>
<name>A0A2N1PS35_9BACT</name>
<dbReference type="PROSITE" id="PS50109">
    <property type="entry name" value="HIS_KIN"/>
    <property type="match status" value="1"/>
</dbReference>
<dbReference type="SMART" id="SM00388">
    <property type="entry name" value="HisKA"/>
    <property type="match status" value="1"/>
</dbReference>
<dbReference type="InterPro" id="IPR036890">
    <property type="entry name" value="HATPase_C_sf"/>
</dbReference>
<evidence type="ECO:0000256" key="4">
    <source>
        <dbReference type="PROSITE-ProRule" id="PRU00169"/>
    </source>
</evidence>
<dbReference type="Pfam" id="PF00512">
    <property type="entry name" value="HisKA"/>
    <property type="match status" value="1"/>
</dbReference>
<evidence type="ECO:0000259" key="7">
    <source>
        <dbReference type="PROSITE" id="PS50112"/>
    </source>
</evidence>
<feature type="domain" description="Histidine kinase" evidence="5">
    <location>
        <begin position="522"/>
        <end position="748"/>
    </location>
</feature>
<dbReference type="PANTHER" id="PTHR43065">
    <property type="entry name" value="SENSOR HISTIDINE KINASE"/>
    <property type="match status" value="1"/>
</dbReference>
<dbReference type="SMART" id="SM00086">
    <property type="entry name" value="PAC"/>
    <property type="match status" value="4"/>
</dbReference>
<gene>
    <name evidence="9" type="ORF">CVV64_05075</name>
</gene>
<dbReference type="PROSITE" id="PS50110">
    <property type="entry name" value="RESPONSE_REGULATORY"/>
    <property type="match status" value="1"/>
</dbReference>
<dbReference type="Pfam" id="PF02518">
    <property type="entry name" value="HATPase_c"/>
    <property type="match status" value="1"/>
</dbReference>
<dbReference type="SMART" id="SM00387">
    <property type="entry name" value="HATPase_c"/>
    <property type="match status" value="1"/>
</dbReference>
<evidence type="ECO:0000313" key="10">
    <source>
        <dbReference type="Proteomes" id="UP000233256"/>
    </source>
</evidence>
<evidence type="ECO:0000259" key="8">
    <source>
        <dbReference type="PROSITE" id="PS50113"/>
    </source>
</evidence>
<dbReference type="SUPFAM" id="SSF55785">
    <property type="entry name" value="PYP-like sensor domain (PAS domain)"/>
    <property type="match status" value="4"/>
</dbReference>
<dbReference type="Proteomes" id="UP000233256">
    <property type="component" value="Unassembled WGS sequence"/>
</dbReference>
<dbReference type="CDD" id="cd00130">
    <property type="entry name" value="PAS"/>
    <property type="match status" value="3"/>
</dbReference>
<dbReference type="InterPro" id="IPR000014">
    <property type="entry name" value="PAS"/>
</dbReference>
<feature type="domain" description="PAC" evidence="8">
    <location>
        <begin position="332"/>
        <end position="387"/>
    </location>
</feature>
<dbReference type="InterPro" id="IPR001610">
    <property type="entry name" value="PAC"/>
</dbReference>
<dbReference type="PANTHER" id="PTHR43065:SF42">
    <property type="entry name" value="TWO-COMPONENT SENSOR PPRA"/>
    <property type="match status" value="1"/>
</dbReference>
<dbReference type="Gene3D" id="1.10.287.130">
    <property type="match status" value="1"/>
</dbReference>
<dbReference type="InterPro" id="IPR001789">
    <property type="entry name" value="Sig_transdc_resp-reg_receiver"/>
</dbReference>
<feature type="modified residue" description="4-aspartylphosphate" evidence="4">
    <location>
        <position position="818"/>
    </location>
</feature>
<keyword evidence="3 4" id="KW-0597">Phosphoprotein</keyword>
<dbReference type="PROSITE" id="PS50113">
    <property type="entry name" value="PAC"/>
    <property type="match status" value="3"/>
</dbReference>
<proteinExistence type="predicted"/>
<dbReference type="NCBIfam" id="TIGR00229">
    <property type="entry name" value="sensory_box"/>
    <property type="match status" value="3"/>
</dbReference>
<comment type="caution">
    <text evidence="9">The sequence shown here is derived from an EMBL/GenBank/DDBJ whole genome shotgun (WGS) entry which is preliminary data.</text>
</comment>
<dbReference type="Gene3D" id="3.40.50.2300">
    <property type="match status" value="1"/>
</dbReference>
<dbReference type="InterPro" id="IPR003661">
    <property type="entry name" value="HisK_dim/P_dom"/>
</dbReference>
<dbReference type="InterPro" id="IPR036097">
    <property type="entry name" value="HisK_dim/P_sf"/>
</dbReference>
<dbReference type="CDD" id="cd00082">
    <property type="entry name" value="HisKA"/>
    <property type="match status" value="1"/>
</dbReference>
<feature type="domain" description="PAC" evidence="8">
    <location>
        <begin position="208"/>
        <end position="259"/>
    </location>
</feature>
<dbReference type="InterPro" id="IPR013656">
    <property type="entry name" value="PAS_4"/>
</dbReference>
<comment type="catalytic activity">
    <reaction evidence="1">
        <text>ATP + protein L-histidine = ADP + protein N-phospho-L-histidine.</text>
        <dbReference type="EC" id="2.7.13.3"/>
    </reaction>
</comment>
<evidence type="ECO:0000256" key="1">
    <source>
        <dbReference type="ARBA" id="ARBA00000085"/>
    </source>
</evidence>
<dbReference type="EC" id="2.7.13.3" evidence="2"/>
<dbReference type="EMBL" id="PGXC01000003">
    <property type="protein sequence ID" value="PKK91143.1"/>
    <property type="molecule type" value="Genomic_DNA"/>
</dbReference>
<dbReference type="GO" id="GO:0000155">
    <property type="term" value="F:phosphorelay sensor kinase activity"/>
    <property type="evidence" value="ECO:0007669"/>
    <property type="project" value="InterPro"/>
</dbReference>
<dbReference type="Pfam" id="PF13426">
    <property type="entry name" value="PAS_9"/>
    <property type="match status" value="3"/>
</dbReference>
<dbReference type="CDD" id="cd17546">
    <property type="entry name" value="REC_hyHK_CKI1_RcsC-like"/>
    <property type="match status" value="1"/>
</dbReference>
<feature type="domain" description="PAC" evidence="8">
    <location>
        <begin position="455"/>
        <end position="509"/>
    </location>
</feature>
<dbReference type="Gene3D" id="3.30.450.20">
    <property type="entry name" value="PAS domain"/>
    <property type="match status" value="4"/>
</dbReference>